<evidence type="ECO:0000259" key="18">
    <source>
        <dbReference type="Pfam" id="PF08029"/>
    </source>
</evidence>
<comment type="function">
    <text evidence="15">Catalyzes the condensation of ATP and 5-phosphoribose 1-diphosphate to form N'-(5'-phosphoribosyl)-ATP (PR-ATP). Has a crucial role in the pathway because the rate of histidine biosynthesis seems to be controlled primarily by regulation of HisG enzymatic activity.</text>
</comment>
<keyword evidence="7" id="KW-0028">Amino-acid biosynthesis</keyword>
<keyword evidence="11" id="KW-0547">Nucleotide-binding</keyword>
<sequence length="331" mass="37571">MGIIKFVVPKGSIEEATFQIIERAWQCKVSGRGRIYRVRIADPEIEVKILRPQEIPTYVQEGFHDVGITGKDWIKETNADVKVLLDLEYGKVKQVIAIPEFFKFNSLDELISDFAQNKKTLRFSTEYLKSASQYIKSKESYKKYFKDLEPTIVTPWSRTGNNKLVEIFLSFGATEAKPPEDVDAVFDITETGTTLIQNNLKIIDQVMESTAVLIANKEALKDPVKREKIIDMIVLLRGVVEARKKLHIFVNVEKSNLDSLLNILPSLKGPTVSNLSTEGWFGVNTIIDKNEFIRLVPTIRKIAQGLVILEPSQILSMDKVIIDDKDEVKID</sequence>
<gene>
    <name evidence="19" type="primary">hisG</name>
    <name evidence="19" type="ORF">NFRAN_1756</name>
</gene>
<dbReference type="EMBL" id="LR216287">
    <property type="protein sequence ID" value="VFJ14078.1"/>
    <property type="molecule type" value="Genomic_DNA"/>
</dbReference>
<evidence type="ECO:0000256" key="3">
    <source>
        <dbReference type="ARBA" id="ARBA00004667"/>
    </source>
</evidence>
<keyword evidence="9 19" id="KW-0808">Transferase</keyword>
<dbReference type="RefSeq" id="WP_134484248.1">
    <property type="nucleotide sequence ID" value="NZ_LR216287.1"/>
</dbReference>
<evidence type="ECO:0000256" key="4">
    <source>
        <dbReference type="ARBA" id="ARBA00011946"/>
    </source>
</evidence>
<accession>A0A484IAD5</accession>
<evidence type="ECO:0000313" key="20">
    <source>
        <dbReference type="Proteomes" id="UP000294299"/>
    </source>
</evidence>
<dbReference type="Gene3D" id="3.30.70.120">
    <property type="match status" value="1"/>
</dbReference>
<evidence type="ECO:0000256" key="13">
    <source>
        <dbReference type="ARBA" id="ARBA00022842"/>
    </source>
</evidence>
<dbReference type="GO" id="GO:0003879">
    <property type="term" value="F:ATP phosphoribosyltransferase activity"/>
    <property type="evidence" value="ECO:0007669"/>
    <property type="project" value="UniProtKB-UniRule"/>
</dbReference>
<keyword evidence="13" id="KW-0460">Magnesium</keyword>
<dbReference type="SUPFAM" id="SSF53850">
    <property type="entry name" value="Periplasmic binding protein-like II"/>
    <property type="match status" value="1"/>
</dbReference>
<keyword evidence="8 19" id="KW-0328">Glycosyltransferase</keyword>
<dbReference type="NCBIfam" id="TIGR03455">
    <property type="entry name" value="HisG_C-term"/>
    <property type="match status" value="1"/>
</dbReference>
<comment type="subcellular location">
    <subcellularLocation>
        <location evidence="2">Cytoplasm</location>
    </subcellularLocation>
</comment>
<evidence type="ECO:0000256" key="14">
    <source>
        <dbReference type="ARBA" id="ARBA00023102"/>
    </source>
</evidence>
<dbReference type="Pfam" id="PF08029">
    <property type="entry name" value="HisG_C"/>
    <property type="match status" value="1"/>
</dbReference>
<dbReference type="GeneID" id="39421069"/>
<evidence type="ECO:0000256" key="16">
    <source>
        <dbReference type="NCBIfam" id="TIGR00070"/>
    </source>
</evidence>
<evidence type="ECO:0000256" key="5">
    <source>
        <dbReference type="ARBA" id="ARBA00020998"/>
    </source>
</evidence>
<evidence type="ECO:0000256" key="8">
    <source>
        <dbReference type="ARBA" id="ARBA00022676"/>
    </source>
</evidence>
<comment type="catalytic activity">
    <reaction evidence="1">
        <text>1-(5-phospho-beta-D-ribosyl)-ATP + diphosphate = 5-phospho-alpha-D-ribose 1-diphosphate + ATP</text>
        <dbReference type="Rhea" id="RHEA:18473"/>
        <dbReference type="ChEBI" id="CHEBI:30616"/>
        <dbReference type="ChEBI" id="CHEBI:33019"/>
        <dbReference type="ChEBI" id="CHEBI:58017"/>
        <dbReference type="ChEBI" id="CHEBI:73183"/>
        <dbReference type="EC" id="2.4.2.17"/>
    </reaction>
</comment>
<keyword evidence="12" id="KW-0067">ATP-binding</keyword>
<evidence type="ECO:0000256" key="15">
    <source>
        <dbReference type="ARBA" id="ARBA00024861"/>
    </source>
</evidence>
<protein>
    <recommendedName>
        <fullName evidence="5 16">ATP phosphoribosyltransferase</fullName>
        <ecNumber evidence="4 16">2.4.2.17</ecNumber>
    </recommendedName>
</protein>
<dbReference type="KEGG" id="nfn:NFRAN_1756"/>
<keyword evidence="20" id="KW-1185">Reference proteome</keyword>
<dbReference type="EC" id="2.4.2.17" evidence="4 16"/>
<evidence type="ECO:0000256" key="7">
    <source>
        <dbReference type="ARBA" id="ARBA00022605"/>
    </source>
</evidence>
<dbReference type="Pfam" id="PF01634">
    <property type="entry name" value="HisG"/>
    <property type="match status" value="1"/>
</dbReference>
<dbReference type="GO" id="GO:0000105">
    <property type="term" value="P:L-histidine biosynthetic process"/>
    <property type="evidence" value="ECO:0007669"/>
    <property type="project" value="UniProtKB-UniRule"/>
</dbReference>
<feature type="domain" description="ATP phosphoribosyltransferase catalytic" evidence="17">
    <location>
        <begin position="51"/>
        <end position="233"/>
    </location>
</feature>
<keyword evidence="10" id="KW-0479">Metal-binding</keyword>
<dbReference type="InterPro" id="IPR001348">
    <property type="entry name" value="ATP_PRibTrfase_HisG"/>
</dbReference>
<dbReference type="Proteomes" id="UP000294299">
    <property type="component" value="Chromosome NFRAN"/>
</dbReference>
<keyword evidence="14" id="KW-0368">Histidine biosynthesis</keyword>
<comment type="pathway">
    <text evidence="3">Amino-acid biosynthesis; L-histidine biosynthesis; L-histidine from 5-phospho-alpha-D-ribose 1-diphosphate: step 1/9.</text>
</comment>
<dbReference type="InterPro" id="IPR013820">
    <property type="entry name" value="ATP_PRibTrfase_cat"/>
</dbReference>
<dbReference type="OrthoDB" id="33116at2157"/>
<dbReference type="PANTHER" id="PTHR21403:SF10">
    <property type="entry name" value="ATP PHOSPHORIBOSYLTRANSFERASE"/>
    <property type="match status" value="1"/>
</dbReference>
<name>A0A484IAD5_9ARCH</name>
<evidence type="ECO:0000256" key="10">
    <source>
        <dbReference type="ARBA" id="ARBA00022723"/>
    </source>
</evidence>
<dbReference type="InterPro" id="IPR015867">
    <property type="entry name" value="N-reg_PII/ATP_PRibTrfase_C"/>
</dbReference>
<feature type="domain" description="Histidine biosynthesis HisG C-terminal" evidence="18">
    <location>
        <begin position="242"/>
        <end position="309"/>
    </location>
</feature>
<evidence type="ECO:0000256" key="6">
    <source>
        <dbReference type="ARBA" id="ARBA00022490"/>
    </source>
</evidence>
<dbReference type="GO" id="GO:0000287">
    <property type="term" value="F:magnesium ion binding"/>
    <property type="evidence" value="ECO:0007669"/>
    <property type="project" value="InterPro"/>
</dbReference>
<dbReference type="SUPFAM" id="SSF54913">
    <property type="entry name" value="GlnB-like"/>
    <property type="match status" value="1"/>
</dbReference>
<evidence type="ECO:0000313" key="19">
    <source>
        <dbReference type="EMBL" id="VFJ14078.1"/>
    </source>
</evidence>
<dbReference type="Gene3D" id="3.40.190.10">
    <property type="entry name" value="Periplasmic binding protein-like II"/>
    <property type="match status" value="2"/>
</dbReference>
<keyword evidence="6" id="KW-0963">Cytoplasm</keyword>
<evidence type="ECO:0000256" key="9">
    <source>
        <dbReference type="ARBA" id="ARBA00022679"/>
    </source>
</evidence>
<evidence type="ECO:0000259" key="17">
    <source>
        <dbReference type="Pfam" id="PF01634"/>
    </source>
</evidence>
<dbReference type="InterPro" id="IPR013115">
    <property type="entry name" value="HisG_C"/>
</dbReference>
<proteinExistence type="predicted"/>
<evidence type="ECO:0000256" key="12">
    <source>
        <dbReference type="ARBA" id="ARBA00022840"/>
    </source>
</evidence>
<dbReference type="UniPathway" id="UPA00031">
    <property type="reaction ID" value="UER00006"/>
</dbReference>
<organism evidence="19 20">
    <name type="scientific">Candidatus Nitrosocosmicus franklandianus</name>
    <dbReference type="NCBI Taxonomy" id="1798806"/>
    <lineage>
        <taxon>Archaea</taxon>
        <taxon>Nitrososphaerota</taxon>
        <taxon>Nitrososphaeria</taxon>
        <taxon>Nitrososphaerales</taxon>
        <taxon>Nitrososphaeraceae</taxon>
        <taxon>Candidatus Nitrosocosmicus</taxon>
    </lineage>
</organism>
<dbReference type="NCBIfam" id="TIGR00070">
    <property type="entry name" value="hisG"/>
    <property type="match status" value="1"/>
</dbReference>
<evidence type="ECO:0000256" key="2">
    <source>
        <dbReference type="ARBA" id="ARBA00004496"/>
    </source>
</evidence>
<evidence type="ECO:0000256" key="11">
    <source>
        <dbReference type="ARBA" id="ARBA00022741"/>
    </source>
</evidence>
<dbReference type="GO" id="GO:0005524">
    <property type="term" value="F:ATP binding"/>
    <property type="evidence" value="ECO:0007669"/>
    <property type="project" value="UniProtKB-KW"/>
</dbReference>
<dbReference type="PANTHER" id="PTHR21403">
    <property type="entry name" value="ATP PHOSPHORIBOSYLTRANSFERASE ATP-PRTASE"/>
    <property type="match status" value="1"/>
</dbReference>
<dbReference type="AlphaFoldDB" id="A0A484IAD5"/>
<reference evidence="19 20" key="1">
    <citation type="submission" date="2019-02" db="EMBL/GenBank/DDBJ databases">
        <authorList>
            <person name="Lehtovirta-Morley E L."/>
        </authorList>
    </citation>
    <scope>NUCLEOTIDE SEQUENCE [LARGE SCALE GENOMIC DNA]</scope>
    <source>
        <strain evidence="19">NFRAN1</strain>
    </source>
</reference>
<evidence type="ECO:0000256" key="1">
    <source>
        <dbReference type="ARBA" id="ARBA00000915"/>
    </source>
</evidence>
<dbReference type="GO" id="GO:0005737">
    <property type="term" value="C:cytoplasm"/>
    <property type="evidence" value="ECO:0007669"/>
    <property type="project" value="UniProtKB-SubCell"/>
</dbReference>
<dbReference type="InterPro" id="IPR011322">
    <property type="entry name" value="N-reg_PII-like_a/b"/>
</dbReference>